<dbReference type="Pfam" id="PF15060">
    <property type="entry name" value="PPDFL"/>
    <property type="match status" value="1"/>
</dbReference>
<dbReference type="InterPro" id="IPR026754">
    <property type="entry name" value="PPDPF"/>
</dbReference>
<proteinExistence type="inferred from homology"/>
<organism evidence="2 3">
    <name type="scientific">Phyllostomus discolor</name>
    <name type="common">pale spear-nosed bat</name>
    <dbReference type="NCBI Taxonomy" id="89673"/>
    <lineage>
        <taxon>Eukaryota</taxon>
        <taxon>Metazoa</taxon>
        <taxon>Chordata</taxon>
        <taxon>Craniata</taxon>
        <taxon>Vertebrata</taxon>
        <taxon>Euteleostomi</taxon>
        <taxon>Mammalia</taxon>
        <taxon>Eutheria</taxon>
        <taxon>Laurasiatheria</taxon>
        <taxon>Chiroptera</taxon>
        <taxon>Yangochiroptera</taxon>
        <taxon>Phyllostomidae</taxon>
        <taxon>Phyllostominae</taxon>
        <taxon>Phyllostomus</taxon>
    </lineage>
</organism>
<accession>A0A834EQ44</accession>
<evidence type="ECO:0000313" key="3">
    <source>
        <dbReference type="Proteomes" id="UP000664940"/>
    </source>
</evidence>
<evidence type="ECO:0000313" key="2">
    <source>
        <dbReference type="EMBL" id="KAF6125486.1"/>
    </source>
</evidence>
<comment type="similarity">
    <text evidence="1">Belongs to the PPDPF family.</text>
</comment>
<dbReference type="AlphaFoldDB" id="A0A834EQ44"/>
<comment type="caution">
    <text evidence="2">The sequence shown here is derived from an EMBL/GenBank/DDBJ whole genome shotgun (WGS) entry which is preliminary data.</text>
</comment>
<sequence length="146" mass="15526">MFLGGGAAPKVSSANGLGGLATPSPCLVQSIVHQGFHQPKQEHGSHSLQRFSPGHPGQCWCHLDSTSSDSSCRTAGCLQKVFPHHLSCFQGRSESLVSEPGFGEPTIWFMAMALVFLEHLESSQNSSGIMTCDLSGEAISKQPCIQ</sequence>
<reference evidence="2 3" key="1">
    <citation type="journal article" date="2020" name="Nature">
        <title>Six reference-quality genomes reveal evolution of bat adaptations.</title>
        <authorList>
            <person name="Jebb D."/>
            <person name="Huang Z."/>
            <person name="Pippel M."/>
            <person name="Hughes G.M."/>
            <person name="Lavrichenko K."/>
            <person name="Devanna P."/>
            <person name="Winkler S."/>
            <person name="Jermiin L.S."/>
            <person name="Skirmuntt E.C."/>
            <person name="Katzourakis A."/>
            <person name="Burkitt-Gray L."/>
            <person name="Ray D.A."/>
            <person name="Sullivan K.A.M."/>
            <person name="Roscito J.G."/>
            <person name="Kirilenko B.M."/>
            <person name="Davalos L.M."/>
            <person name="Corthals A.P."/>
            <person name="Power M.L."/>
            <person name="Jones G."/>
            <person name="Ransome R.D."/>
            <person name="Dechmann D.K.N."/>
            <person name="Locatelli A.G."/>
            <person name="Puechmaille S.J."/>
            <person name="Fedrigo O."/>
            <person name="Jarvis E.D."/>
            <person name="Hiller M."/>
            <person name="Vernes S.C."/>
            <person name="Myers E.W."/>
            <person name="Teeling E.C."/>
        </authorList>
    </citation>
    <scope>NUCLEOTIDE SEQUENCE [LARGE SCALE GENOMIC DNA]</scope>
    <source>
        <strain evidence="2">Bat1K_MPI-CBG_1</strain>
    </source>
</reference>
<gene>
    <name evidence="2" type="ORF">HJG60_009921</name>
</gene>
<name>A0A834EQ44_9CHIR</name>
<evidence type="ECO:0000256" key="1">
    <source>
        <dbReference type="ARBA" id="ARBA00006609"/>
    </source>
</evidence>
<protein>
    <submittedName>
        <fullName evidence="2">Uncharacterized protein</fullName>
    </submittedName>
</protein>
<dbReference type="Proteomes" id="UP000664940">
    <property type="component" value="Unassembled WGS sequence"/>
</dbReference>
<dbReference type="EMBL" id="JABVXQ010000002">
    <property type="protein sequence ID" value="KAF6125486.1"/>
    <property type="molecule type" value="Genomic_DNA"/>
</dbReference>
<dbReference type="GO" id="GO:0030154">
    <property type="term" value="P:cell differentiation"/>
    <property type="evidence" value="ECO:0007669"/>
    <property type="project" value="InterPro"/>
</dbReference>